<proteinExistence type="predicted"/>
<sequence length="216" mass="25081">MKKRMLITFISLFIFLLFIQQKEQWTSVFLVTDQPDVLMKGNHGVTLTVDLSFGREDVDEWISKLEKPYPLLFLDADWIERSPLIIKKIKEKNIPVGLLGQEGKQYEEAPNLLKKEIERFQSEFGVVPLWYRTKDHTFPKPLKKQLWDSKINMVSSSVNWTTGNPPTIQNGDIVSVALHQKTRVVLKELTAFQKAHPFVSIEETLFGYKTQTKTFP</sequence>
<reference evidence="2" key="1">
    <citation type="journal article" date="2019" name="Int. J. Syst. Evol. Microbiol.">
        <title>The Global Catalogue of Microorganisms (GCM) 10K type strain sequencing project: providing services to taxonomists for standard genome sequencing and annotation.</title>
        <authorList>
            <consortium name="The Broad Institute Genomics Platform"/>
            <consortium name="The Broad Institute Genome Sequencing Center for Infectious Disease"/>
            <person name="Wu L."/>
            <person name="Ma J."/>
        </authorList>
    </citation>
    <scope>NUCLEOTIDE SEQUENCE [LARGE SCALE GENOMIC DNA]</scope>
    <source>
        <strain evidence="2">CCUG 54527</strain>
    </source>
</reference>
<dbReference type="EMBL" id="JBHSRI010000006">
    <property type="protein sequence ID" value="MFC6039102.1"/>
    <property type="molecule type" value="Genomic_DNA"/>
</dbReference>
<dbReference type="RefSeq" id="WP_377733177.1">
    <property type="nucleotide sequence ID" value="NZ_JBHSRI010000006.1"/>
</dbReference>
<keyword evidence="2" id="KW-1185">Reference proteome</keyword>
<evidence type="ECO:0000313" key="1">
    <source>
        <dbReference type="EMBL" id="MFC6039102.1"/>
    </source>
</evidence>
<evidence type="ECO:0008006" key="3">
    <source>
        <dbReference type="Google" id="ProtNLM"/>
    </source>
</evidence>
<comment type="caution">
    <text evidence="1">The sequence shown here is derived from an EMBL/GenBank/DDBJ whole genome shotgun (WGS) entry which is preliminary data.</text>
</comment>
<organism evidence="1 2">
    <name type="scientific">Paenisporosarcina macmurdoensis</name>
    <dbReference type="NCBI Taxonomy" id="212659"/>
    <lineage>
        <taxon>Bacteria</taxon>
        <taxon>Bacillati</taxon>
        <taxon>Bacillota</taxon>
        <taxon>Bacilli</taxon>
        <taxon>Bacillales</taxon>
        <taxon>Caryophanaceae</taxon>
        <taxon>Paenisporosarcina</taxon>
    </lineage>
</organism>
<accession>A0ABW1L7E2</accession>
<evidence type="ECO:0000313" key="2">
    <source>
        <dbReference type="Proteomes" id="UP001596170"/>
    </source>
</evidence>
<gene>
    <name evidence="1" type="ORF">ACFPYN_06485</name>
</gene>
<protein>
    <recommendedName>
        <fullName evidence="3">NodB homology domain-containing protein</fullName>
    </recommendedName>
</protein>
<dbReference type="Proteomes" id="UP001596170">
    <property type="component" value="Unassembled WGS sequence"/>
</dbReference>
<name>A0ABW1L7E2_9BACL</name>